<dbReference type="InterPro" id="IPR030386">
    <property type="entry name" value="G_GB1_RHD3_dom"/>
</dbReference>
<feature type="transmembrane region" description="Helical" evidence="10">
    <location>
        <begin position="756"/>
        <end position="780"/>
    </location>
</feature>
<comment type="subcellular location">
    <subcellularLocation>
        <location evidence="8">Endoplasmic reticulum membrane</location>
        <topology evidence="8">Multi-pass membrane protein</topology>
    </subcellularLocation>
    <text evidence="8">Enriched in the cortical ER. Concentrated in punctae along the ER tubules.</text>
</comment>
<evidence type="ECO:0000313" key="13">
    <source>
        <dbReference type="Proteomes" id="UP001182556"/>
    </source>
</evidence>
<evidence type="ECO:0000256" key="1">
    <source>
        <dbReference type="ARBA" id="ARBA00022692"/>
    </source>
</evidence>
<dbReference type="GO" id="GO:0016320">
    <property type="term" value="P:endoplasmic reticulum membrane fusion"/>
    <property type="evidence" value="ECO:0007669"/>
    <property type="project" value="TreeGrafter"/>
</dbReference>
<comment type="caution">
    <text evidence="12">The sequence shown here is derived from an EMBL/GenBank/DDBJ whole genome shotgun (WGS) entry which is preliminary data.</text>
</comment>
<dbReference type="EMBL" id="JAODAN010000005">
    <property type="protein sequence ID" value="KAK1924085.1"/>
    <property type="molecule type" value="Genomic_DNA"/>
</dbReference>
<feature type="domain" description="GB1/RHD3-type G" evidence="11">
    <location>
        <begin position="94"/>
        <end position="317"/>
    </location>
</feature>
<name>A0AAD9FLU8_PAPLA</name>
<keyword evidence="7 8" id="KW-0472">Membrane</keyword>
<evidence type="ECO:0000256" key="4">
    <source>
        <dbReference type="ARBA" id="ARBA00022824"/>
    </source>
</evidence>
<feature type="topological domain" description="Cytoplasmic" evidence="8">
    <location>
        <begin position="774"/>
        <end position="845"/>
    </location>
</feature>
<evidence type="ECO:0000256" key="3">
    <source>
        <dbReference type="ARBA" id="ARBA00022801"/>
    </source>
</evidence>
<organism evidence="12 13">
    <name type="scientific">Papiliotrema laurentii</name>
    <name type="common">Cryptococcus laurentii</name>
    <dbReference type="NCBI Taxonomy" id="5418"/>
    <lineage>
        <taxon>Eukaryota</taxon>
        <taxon>Fungi</taxon>
        <taxon>Dikarya</taxon>
        <taxon>Basidiomycota</taxon>
        <taxon>Agaricomycotina</taxon>
        <taxon>Tremellomycetes</taxon>
        <taxon>Tremellales</taxon>
        <taxon>Rhynchogastremaceae</taxon>
        <taxon>Papiliotrema</taxon>
    </lineage>
</organism>
<comment type="similarity">
    <text evidence="8">Belongs to the TRAFAC class dynamin-like GTPase superfamily. GB1/RHD3 GTPase family. RHD3 subfamily.</text>
</comment>
<dbReference type="InterPro" id="IPR008803">
    <property type="entry name" value="RHD3/Sey1"/>
</dbReference>
<keyword evidence="5 8" id="KW-1133">Transmembrane helix</keyword>
<keyword evidence="13" id="KW-1185">Reference proteome</keyword>
<dbReference type="Pfam" id="PF05879">
    <property type="entry name" value="RHD3_GTPase"/>
    <property type="match status" value="1"/>
</dbReference>
<keyword evidence="2 8" id="KW-0547">Nucleotide-binding</keyword>
<keyword evidence="3 8" id="KW-0378">Hydrolase</keyword>
<dbReference type="CDD" id="cd01851">
    <property type="entry name" value="GBP"/>
    <property type="match status" value="1"/>
</dbReference>
<evidence type="ECO:0000256" key="8">
    <source>
        <dbReference type="HAMAP-Rule" id="MF_03109"/>
    </source>
</evidence>
<dbReference type="HAMAP" id="MF_03109">
    <property type="entry name" value="Sey1"/>
    <property type="match status" value="1"/>
</dbReference>
<dbReference type="GO" id="GO:0003924">
    <property type="term" value="F:GTPase activity"/>
    <property type="evidence" value="ECO:0007669"/>
    <property type="project" value="UniProtKB-UniRule"/>
</dbReference>
<keyword evidence="6 8" id="KW-0342">GTP-binding</keyword>
<keyword evidence="1 8" id="KW-0812">Transmembrane</keyword>
<dbReference type="PANTHER" id="PTHR45923">
    <property type="entry name" value="PROTEIN SEY1"/>
    <property type="match status" value="1"/>
</dbReference>
<feature type="topological domain" description="Cytoplasmic" evidence="8">
    <location>
        <begin position="1"/>
        <end position="728"/>
    </location>
</feature>
<dbReference type="Gene3D" id="3.40.50.300">
    <property type="entry name" value="P-loop containing nucleotide triphosphate hydrolases"/>
    <property type="match status" value="1"/>
</dbReference>
<gene>
    <name evidence="8" type="primary">SEY1</name>
    <name evidence="12" type="ORF">DB88DRAFT_489046</name>
</gene>
<feature type="binding site" evidence="8">
    <location>
        <begin position="104"/>
        <end position="111"/>
    </location>
    <ligand>
        <name>GTP</name>
        <dbReference type="ChEBI" id="CHEBI:37565"/>
    </ligand>
</feature>
<evidence type="ECO:0000259" key="11">
    <source>
        <dbReference type="PROSITE" id="PS51715"/>
    </source>
</evidence>
<dbReference type="Proteomes" id="UP001182556">
    <property type="component" value="Unassembled WGS sequence"/>
</dbReference>
<feature type="transmembrane region" description="Helical" evidence="10">
    <location>
        <begin position="729"/>
        <end position="750"/>
    </location>
</feature>
<evidence type="ECO:0000256" key="7">
    <source>
        <dbReference type="ARBA" id="ARBA00023136"/>
    </source>
</evidence>
<evidence type="ECO:0000256" key="5">
    <source>
        <dbReference type="ARBA" id="ARBA00022989"/>
    </source>
</evidence>
<keyword evidence="4 8" id="KW-0256">Endoplasmic reticulum</keyword>
<accession>A0AAD9FLU8</accession>
<feature type="topological domain" description="Lumenal" evidence="8">
    <location>
        <begin position="750"/>
        <end position="752"/>
    </location>
</feature>
<dbReference type="InterPro" id="IPR027417">
    <property type="entry name" value="P-loop_NTPase"/>
</dbReference>
<dbReference type="SUPFAM" id="SSF52540">
    <property type="entry name" value="P-loop containing nucleoside triphosphate hydrolases"/>
    <property type="match status" value="1"/>
</dbReference>
<feature type="compositionally biased region" description="Basic and acidic residues" evidence="9">
    <location>
        <begin position="824"/>
        <end position="838"/>
    </location>
</feature>
<evidence type="ECO:0000256" key="9">
    <source>
        <dbReference type="SAM" id="MobiDB-lite"/>
    </source>
</evidence>
<dbReference type="InterPro" id="IPR046758">
    <property type="entry name" value="Sey1/RHD3-like_3HB"/>
</dbReference>
<dbReference type="GO" id="GO:0005525">
    <property type="term" value="F:GTP binding"/>
    <property type="evidence" value="ECO:0007669"/>
    <property type="project" value="UniProtKB-UniRule"/>
</dbReference>
<feature type="region of interest" description="Disordered" evidence="9">
    <location>
        <begin position="807"/>
        <end position="838"/>
    </location>
</feature>
<evidence type="ECO:0000313" key="12">
    <source>
        <dbReference type="EMBL" id="KAK1924085.1"/>
    </source>
</evidence>
<evidence type="ECO:0000256" key="2">
    <source>
        <dbReference type="ARBA" id="ARBA00022741"/>
    </source>
</evidence>
<dbReference type="AlphaFoldDB" id="A0AAD9FLU8"/>
<evidence type="ECO:0000256" key="10">
    <source>
        <dbReference type="SAM" id="Phobius"/>
    </source>
</evidence>
<dbReference type="PANTHER" id="PTHR45923:SF2">
    <property type="entry name" value="PROTEIN SEY1"/>
    <property type="match status" value="1"/>
</dbReference>
<dbReference type="GO" id="GO:0005789">
    <property type="term" value="C:endoplasmic reticulum membrane"/>
    <property type="evidence" value="ECO:0007669"/>
    <property type="project" value="UniProtKB-SubCell"/>
</dbReference>
<dbReference type="FunFam" id="3.40.50.300:FF:000727">
    <property type="entry name" value="Protein SEY1 homolog"/>
    <property type="match status" value="1"/>
</dbReference>
<dbReference type="Pfam" id="PF20428">
    <property type="entry name" value="Sey1_3HB"/>
    <property type="match status" value="1"/>
</dbReference>
<evidence type="ECO:0000256" key="6">
    <source>
        <dbReference type="ARBA" id="ARBA00023134"/>
    </source>
</evidence>
<proteinExistence type="inferred from homology"/>
<dbReference type="PROSITE" id="PS51715">
    <property type="entry name" value="G_GB1_RHD3"/>
    <property type="match status" value="1"/>
</dbReference>
<protein>
    <submittedName>
        <fullName evidence="12">RHD3/Sey1</fullName>
    </submittedName>
</protein>
<sequence length="845" mass="94154">MNQTVDIASKLVNDPPVELQELLDDPRTTDSARAAVADVASVGTPLRAESKTPAANVHPTNGAGNGRLQIVNEHQEFTKELSPYLAKWGMLDKGFAYDVVAVFGSQSTGKSTLLNRLFGTSFDVMDESRRQQTTKGIWMCPSAYSSTLVMDVEGTDGRERGEDQDFERKSALFSLASTEVLIVNIWEHQIGLYQGANMGLLKTVFEVNLGLFGGGGDAAKPKPQEKTLVLFVIRDHVGSTPLSNLTNTLTQDMEKIWASLSKPPHLADATLDSYFDLDFAALPHKILMPDDFEKAVLELRKRFTDRSRDDYVFQPAYHKRIPADGVGFYMEGIWQQVLTNKDLDLPTQQELLAQFRCDELAAAVLEAFNTSSKVVRKPVEAGSFVQGLGAMMRDWLSTALGKFDRDASRYHAGVYQRKRQDLVATLHASLSPLYLGQLKNLHKSISAQYVKDLTAGLKEPGYDFAAVVNAATQKAKEAFLEGAKEVTVEETDWEYEHELNAVDEDLKLIADRLRADETKKMVNATERQVKRQLLEPVEVALSQPKASMWDSILTLFREVTSSAEESYLAKAKSYNCTKEENDKALETLRARSWLALRRKLEEQTSEATILGTLRTTFEDRFRYDEQGVPRVWKPEDDIEAAFKKAKEETLALLPLYATIAPTDEKLLPELPDPEPTFDTESDPVPFDPSTAFTLLSPTKLVNLESRFKRDADAAYVEAKRSMVSSVAQIPLWMYGVLVVLGWNEAMAVLFNPLYFAMLLILGASAYIILQLGLAGPLLQVMRTVLNEVRRIATDKLREAFAEVPEANGGSRRLANPVSANATRGEVDQDGTRKRGDLMSEKIVEQ</sequence>
<reference evidence="12" key="1">
    <citation type="submission" date="2023-02" db="EMBL/GenBank/DDBJ databases">
        <title>Identification and recombinant expression of a fungal hydrolase from Papiliotrema laurentii that hydrolyzes apple cutin and clears colloidal polyester polyurethane.</title>
        <authorList>
            <consortium name="DOE Joint Genome Institute"/>
            <person name="Roman V.A."/>
            <person name="Bojanowski C."/>
            <person name="Crable B.R."/>
            <person name="Wagner D.N."/>
            <person name="Hung C.S."/>
            <person name="Nadeau L.J."/>
            <person name="Schratz L."/>
            <person name="Haridas S."/>
            <person name="Pangilinan J."/>
            <person name="Lipzen A."/>
            <person name="Na H."/>
            <person name="Yan M."/>
            <person name="Ng V."/>
            <person name="Grigoriev I.V."/>
            <person name="Spatafora J.W."/>
            <person name="Barlow D."/>
            <person name="Biffinger J."/>
            <person name="Kelley-Loughnane N."/>
            <person name="Varaljay V.A."/>
            <person name="Crookes-Goodson W.J."/>
        </authorList>
    </citation>
    <scope>NUCLEOTIDE SEQUENCE</scope>
    <source>
        <strain evidence="12">5307AH</strain>
    </source>
</reference>